<dbReference type="RefSeq" id="XP_003857603.1">
    <property type="nucleotide sequence ID" value="XM_003857555.1"/>
</dbReference>
<dbReference type="PANTHER" id="PTHR14614:SF39">
    <property type="entry name" value="HISTIDINE PROTEIN METHYLTRANSFERASE 1 HOMOLOG"/>
    <property type="match status" value="1"/>
</dbReference>
<proteinExistence type="inferred from homology"/>
<dbReference type="GO" id="GO:0032259">
    <property type="term" value="P:methylation"/>
    <property type="evidence" value="ECO:0007669"/>
    <property type="project" value="UniProtKB-KW"/>
</dbReference>
<sequence>MAFSFAFASDGASDDEGVVSTSQQPAPVAATPAEVAAKSHKLEDLLSTLPERLSYSTVRVESPLGKVIYLPRRELFDVRVQLLQDVSTDNDNVIDQFENSDIRAGVYEGGFKTWECSLDLASLLLDRGPRKDIDELTRCDQIVELGCGTALPTLTLFRHALLNEASGLRFTLADYNEEVLRLVTLPNILLTWAANTPGTGFSDSNTDGTSAGDLELTPDLLQRFTEDLTTKRINLNFISGAWSPDLAGLIPTSAPDMGFVVLAAETIYSPASTDSFVDLLVLLLKRVQMSKAMLGAKRIYFGVGGSVDGLKEACREKGAVASEIENHGVQGMDAGVGRALVEVQIALPDIFTIETRLDCDRAPSWHPNKESARAGEEPDQICSLVPATCEQCSYMTCIANPVPAPPSSKTNVGAIAGGVVGGMAFMALAVFFLWRFWIKKRREQQELEAEEWEEDEIDQQKGTERRFTAMRADNASTRTRGSIANSILSRASNIIQIAYIPGVTNRNGSGHNSVAPVPPIPAAYRNAPPKSPLSGENDALFFRPGDLRGSTYSGNSSLRSGNRDTQYTRQSITPSLARSSMMSGHSDVYRDDATTEPMPALTVMRAAPRMVSVKSSATSPSESINSPAPSLPSSAKVMVPGQGNAANSNSAQSVRAKATQITVGKAKAGKSTPDTNASDASTAPSSQFTPATSSPLVSISTDDDDEEEEHSRARQSLGTAPMQAPLLPLIQPSESPFFDASETQSSNASPAGNKPNPYATMASSVRNNPDRPKRSSRGPSNLSAVYEESTKSNKTAGRGSESEGEGSAAKPAGGGPFSDAHATKREDMR</sequence>
<evidence type="ECO:0000256" key="6">
    <source>
        <dbReference type="ARBA" id="ARBA00022679"/>
    </source>
</evidence>
<keyword evidence="4" id="KW-0963">Cytoplasm</keyword>
<accession>F9WZS0</accession>
<evidence type="ECO:0000256" key="3">
    <source>
        <dbReference type="ARBA" id="ARBA00012533"/>
    </source>
</evidence>
<feature type="compositionally biased region" description="Polar residues" evidence="10">
    <location>
        <begin position="613"/>
        <end position="633"/>
    </location>
</feature>
<dbReference type="STRING" id="336722.F9WZS0"/>
<feature type="region of interest" description="Disordered" evidence="10">
    <location>
        <begin position="576"/>
        <end position="596"/>
    </location>
</feature>
<dbReference type="HOGENOM" id="CLU_342014_0_0_1"/>
<feature type="compositionally biased region" description="Polar residues" evidence="10">
    <location>
        <begin position="644"/>
        <end position="653"/>
    </location>
</feature>
<dbReference type="EMBL" id="CM001196">
    <property type="protein sequence ID" value="EGP92579.1"/>
    <property type="molecule type" value="Genomic_DNA"/>
</dbReference>
<feature type="transmembrane region" description="Helical" evidence="11">
    <location>
        <begin position="412"/>
        <end position="434"/>
    </location>
</feature>
<keyword evidence="5" id="KW-0489">Methyltransferase</keyword>
<dbReference type="EC" id="2.1.1.85" evidence="3"/>
<dbReference type="InterPro" id="IPR029063">
    <property type="entry name" value="SAM-dependent_MTases_sf"/>
</dbReference>
<reference evidence="12 13" key="1">
    <citation type="journal article" date="2011" name="PLoS Genet.">
        <title>Finished genome of the fungal wheat pathogen Mycosphaerella graminicola reveals dispensome structure, chromosome plasticity, and stealth pathogenesis.</title>
        <authorList>
            <person name="Goodwin S.B."/>
            <person name="Ben M'barek S."/>
            <person name="Dhillon B."/>
            <person name="Wittenberg A.H.J."/>
            <person name="Crane C.F."/>
            <person name="Hane J.K."/>
            <person name="Foster A.J."/>
            <person name="Van der Lee T.A.J."/>
            <person name="Grimwood J."/>
            <person name="Aerts A."/>
            <person name="Antoniw J."/>
            <person name="Bailey A."/>
            <person name="Bluhm B."/>
            <person name="Bowler J."/>
            <person name="Bristow J."/>
            <person name="van der Burgt A."/>
            <person name="Canto-Canche B."/>
            <person name="Churchill A.C.L."/>
            <person name="Conde-Ferraez L."/>
            <person name="Cools H.J."/>
            <person name="Coutinho P.M."/>
            <person name="Csukai M."/>
            <person name="Dehal P."/>
            <person name="De Wit P."/>
            <person name="Donzelli B."/>
            <person name="van de Geest H.C."/>
            <person name="van Ham R.C.H.J."/>
            <person name="Hammond-Kosack K.E."/>
            <person name="Henrissat B."/>
            <person name="Kilian A."/>
            <person name="Kobayashi A.K."/>
            <person name="Koopmann E."/>
            <person name="Kourmpetis Y."/>
            <person name="Kuzniar A."/>
            <person name="Lindquist E."/>
            <person name="Lombard V."/>
            <person name="Maliepaard C."/>
            <person name="Martins N."/>
            <person name="Mehrabi R."/>
            <person name="Nap J.P.H."/>
            <person name="Ponomarenko A."/>
            <person name="Rudd J.J."/>
            <person name="Salamov A."/>
            <person name="Schmutz J."/>
            <person name="Schouten H.J."/>
            <person name="Shapiro H."/>
            <person name="Stergiopoulos I."/>
            <person name="Torriani S.F.F."/>
            <person name="Tu H."/>
            <person name="de Vries R.P."/>
            <person name="Waalwijk C."/>
            <person name="Ware S.B."/>
            <person name="Wiebenga A."/>
            <person name="Zwiers L.-H."/>
            <person name="Oliver R.P."/>
            <person name="Grigoriev I.V."/>
            <person name="Kema G.H.J."/>
        </authorList>
    </citation>
    <scope>NUCLEOTIDE SEQUENCE [LARGE SCALE GENOMIC DNA]</scope>
    <source>
        <strain evidence="13">CBS 115943 / IPO323</strain>
    </source>
</reference>
<dbReference type="Gene3D" id="3.40.50.150">
    <property type="entry name" value="Vaccinia Virus protein VP39"/>
    <property type="match status" value="1"/>
</dbReference>
<keyword evidence="6" id="KW-0808">Transferase</keyword>
<feature type="region of interest" description="Disordered" evidence="10">
    <location>
        <begin position="1"/>
        <end position="26"/>
    </location>
</feature>
<keyword evidence="7" id="KW-0949">S-adenosyl-L-methionine</keyword>
<evidence type="ECO:0000256" key="5">
    <source>
        <dbReference type="ARBA" id="ARBA00022603"/>
    </source>
</evidence>
<keyword evidence="11" id="KW-0812">Transmembrane</keyword>
<evidence type="ECO:0000256" key="7">
    <source>
        <dbReference type="ARBA" id="ARBA00022691"/>
    </source>
</evidence>
<evidence type="ECO:0000256" key="11">
    <source>
        <dbReference type="SAM" id="Phobius"/>
    </source>
</evidence>
<dbReference type="InParanoid" id="F9WZS0"/>
<protein>
    <recommendedName>
        <fullName evidence="3">protein-histidine N-methyltransferase</fullName>
        <ecNumber evidence="3">2.1.1.85</ecNumber>
    </recommendedName>
</protein>
<feature type="compositionally biased region" description="Polar residues" evidence="10">
    <location>
        <begin position="672"/>
        <end position="700"/>
    </location>
</feature>
<name>F9WZS0_ZYMTI</name>
<keyword evidence="11" id="KW-0472">Membrane</keyword>
<dbReference type="PANTHER" id="PTHR14614">
    <property type="entry name" value="HEPATOCELLULAR CARCINOMA-ASSOCIATED ANTIGEN"/>
    <property type="match status" value="1"/>
</dbReference>
<dbReference type="GO" id="GO:0005634">
    <property type="term" value="C:nucleus"/>
    <property type="evidence" value="ECO:0007669"/>
    <property type="project" value="UniProtKB-SubCell"/>
</dbReference>
<organism evidence="12 13">
    <name type="scientific">Zymoseptoria tritici (strain CBS 115943 / IPO323)</name>
    <name type="common">Speckled leaf blotch fungus</name>
    <name type="synonym">Septoria tritici</name>
    <dbReference type="NCBI Taxonomy" id="336722"/>
    <lineage>
        <taxon>Eukaryota</taxon>
        <taxon>Fungi</taxon>
        <taxon>Dikarya</taxon>
        <taxon>Ascomycota</taxon>
        <taxon>Pezizomycotina</taxon>
        <taxon>Dothideomycetes</taxon>
        <taxon>Dothideomycetidae</taxon>
        <taxon>Mycosphaerellales</taxon>
        <taxon>Mycosphaerellaceae</taxon>
        <taxon>Zymoseptoria</taxon>
    </lineage>
</organism>
<evidence type="ECO:0000313" key="12">
    <source>
        <dbReference type="EMBL" id="EGP92579.1"/>
    </source>
</evidence>
<feature type="compositionally biased region" description="Polar residues" evidence="10">
    <location>
        <begin position="741"/>
        <end position="750"/>
    </location>
</feature>
<gene>
    <name evidence="12" type="ORF">MYCGRDRAFT_106949</name>
</gene>
<dbReference type="GeneID" id="13403174"/>
<feature type="region of interest" description="Disordered" evidence="10">
    <location>
        <begin position="612"/>
        <end position="829"/>
    </location>
</feature>
<dbReference type="GO" id="GO:0005737">
    <property type="term" value="C:cytoplasm"/>
    <property type="evidence" value="ECO:0007669"/>
    <property type="project" value="UniProtKB-SubCell"/>
</dbReference>
<evidence type="ECO:0000256" key="2">
    <source>
        <dbReference type="ARBA" id="ARBA00004496"/>
    </source>
</evidence>
<dbReference type="KEGG" id="ztr:MYCGRDRAFT_106949"/>
<evidence type="ECO:0000256" key="10">
    <source>
        <dbReference type="SAM" id="MobiDB-lite"/>
    </source>
</evidence>
<evidence type="ECO:0000256" key="4">
    <source>
        <dbReference type="ARBA" id="ARBA00022490"/>
    </source>
</evidence>
<evidence type="ECO:0000256" key="1">
    <source>
        <dbReference type="ARBA" id="ARBA00004123"/>
    </source>
</evidence>
<dbReference type="GO" id="GO:0018064">
    <property type="term" value="F:protein-L-histidine N-tele-methyltransferase activity"/>
    <property type="evidence" value="ECO:0007669"/>
    <property type="project" value="UniProtKB-EC"/>
</dbReference>
<dbReference type="eggNOG" id="KOG2920">
    <property type="taxonomic scope" value="Eukaryota"/>
</dbReference>
<dbReference type="OrthoDB" id="1723750at2759"/>
<dbReference type="AlphaFoldDB" id="F9WZS0"/>
<comment type="subcellular location">
    <subcellularLocation>
        <location evidence="2">Cytoplasm</location>
    </subcellularLocation>
    <subcellularLocation>
        <location evidence="1">Nucleus</location>
    </subcellularLocation>
</comment>
<feature type="compositionally biased region" description="Low complexity" evidence="10">
    <location>
        <begin position="1"/>
        <end position="11"/>
    </location>
</feature>
<evidence type="ECO:0000313" key="13">
    <source>
        <dbReference type="Proteomes" id="UP000008062"/>
    </source>
</evidence>
<evidence type="ECO:0000256" key="8">
    <source>
        <dbReference type="ARBA" id="ARBA00023242"/>
    </source>
</evidence>
<dbReference type="InterPro" id="IPR019410">
    <property type="entry name" value="Methyltransf_16"/>
</dbReference>
<evidence type="ECO:0000256" key="9">
    <source>
        <dbReference type="ARBA" id="ARBA00038126"/>
    </source>
</evidence>
<dbReference type="Proteomes" id="UP000008062">
    <property type="component" value="Chromosome 1"/>
</dbReference>
<keyword evidence="11" id="KW-1133">Transmembrane helix</keyword>
<comment type="similarity">
    <text evidence="9">Belongs to the methyltransferase superfamily. METTL18 family.</text>
</comment>
<keyword evidence="8" id="KW-0539">Nucleus</keyword>
<keyword evidence="13" id="KW-1185">Reference proteome</keyword>